<dbReference type="PROSITE" id="PS01317">
    <property type="entry name" value="SSRP"/>
    <property type="match status" value="1"/>
</dbReference>
<keyword evidence="1" id="KW-0963">Cytoplasm</keyword>
<keyword evidence="7" id="KW-1185">Reference proteome</keyword>
<evidence type="ECO:0000256" key="2">
    <source>
        <dbReference type="ARBA" id="ARBA00022884"/>
    </source>
</evidence>
<dbReference type="EMBL" id="LC490351">
    <property type="protein sequence ID" value="BBL86225.1"/>
    <property type="molecule type" value="Genomic_DNA"/>
</dbReference>
<dbReference type="GO" id="GO:0005829">
    <property type="term" value="C:cytosol"/>
    <property type="evidence" value="ECO:0007669"/>
    <property type="project" value="TreeGrafter"/>
</dbReference>
<dbReference type="GO" id="GO:0003723">
    <property type="term" value="F:RNA binding"/>
    <property type="evidence" value="ECO:0007669"/>
    <property type="project" value="UniProtKB-KW"/>
</dbReference>
<geneLocation type="plastid" evidence="4"/>
<dbReference type="PANTHER" id="PTHR30308">
    <property type="entry name" value="TMRNA-BINDING COMPONENT OF TRANS-TRANSLATION TAGGING COMPLEX"/>
    <property type="match status" value="1"/>
</dbReference>
<dbReference type="AlphaFoldDB" id="A0A1L5YC39"/>
<dbReference type="PANTHER" id="PTHR30308:SF2">
    <property type="entry name" value="SSRA-BINDING PROTEIN"/>
    <property type="match status" value="1"/>
</dbReference>
<dbReference type="Gene3D" id="2.40.280.10">
    <property type="match status" value="1"/>
</dbReference>
<evidence type="ECO:0000256" key="3">
    <source>
        <dbReference type="SAM" id="MobiDB-lite"/>
    </source>
</evidence>
<accession>A0A1L5YC39</accession>
<reference evidence="4" key="1">
    <citation type="journal article" date="2017" name="Protist">
        <title>Diversity of the Photosynthetic Paulinella Species, with the Description of Paulinella micropora sp. nov. and the Chromatophore Genome Sequence for strain KR01.</title>
        <authorList>
            <person name="Lhee D."/>
            <person name="Yang E.C."/>
            <person name="Kim J.I."/>
            <person name="Nakayama T."/>
            <person name="Zuccarello G."/>
            <person name="Andersen R.A."/>
            <person name="Yoon H.S."/>
        </authorList>
    </citation>
    <scope>NUCLEOTIDE SEQUENCE</scope>
    <source>
        <strain evidence="5">FK01</strain>
        <strain evidence="4">KR01</strain>
    </source>
</reference>
<proteinExistence type="inferred from homology"/>
<dbReference type="Pfam" id="PF01668">
    <property type="entry name" value="SmpB"/>
    <property type="match status" value="1"/>
</dbReference>
<dbReference type="InterPro" id="IPR020081">
    <property type="entry name" value="SsrA-bd_prot_CS"/>
</dbReference>
<dbReference type="NCBIfam" id="TIGR00086">
    <property type="entry name" value="smpB"/>
    <property type="match status" value="1"/>
</dbReference>
<keyword evidence="2" id="KW-0694">RNA-binding</keyword>
<gene>
    <name evidence="4" type="primary">smpB</name>
    <name evidence="6" type="synonym">MYN1_Chr_408</name>
    <name evidence="4" type="ORF">PCKR_459</name>
    <name evidence="5" type="ORF">PFK_459</name>
    <name evidence="6" type="ORF">PMYN1_Chma416</name>
</gene>
<reference evidence="6 7" key="2">
    <citation type="submission" date="2019-06" db="EMBL/GenBank/DDBJ databases">
        <title>A hidden player of endosymbiotic evolution: DNA virus triggered massive gene transfer.</title>
        <authorList>
            <person name="Matsuo M."/>
            <person name="Katahata A."/>
            <person name="Tachikawa M."/>
            <person name="Minakuchi Y."/>
            <person name="Noguchi H."/>
            <person name="Toyoda A."/>
            <person name="Fujiyama A."/>
            <person name="Suzuki Y."/>
            <person name="Satoh S."/>
            <person name="Nakayama T."/>
            <person name="Kamikawa R."/>
            <person name="Nomura M."/>
            <person name="Inagaki Y."/>
            <person name="Ishida K."/>
            <person name="Obokata J."/>
        </authorList>
    </citation>
    <scope>NUCLEOTIDE SEQUENCE [LARGE SCALE GENOMIC DNA]</scope>
    <source>
        <strain evidence="6 7">MYN1</strain>
    </source>
</reference>
<evidence type="ECO:0000256" key="1">
    <source>
        <dbReference type="ARBA" id="ARBA00022490"/>
    </source>
</evidence>
<dbReference type="Proteomes" id="UP000503178">
    <property type="component" value="Chromatophore Pltd"/>
</dbReference>
<organism evidence="4">
    <name type="scientific">Paulinella micropora</name>
    <dbReference type="NCBI Taxonomy" id="1928728"/>
    <lineage>
        <taxon>Eukaryota</taxon>
        <taxon>Sar</taxon>
        <taxon>Rhizaria</taxon>
        <taxon>Cercozoa</taxon>
        <taxon>Imbricatea</taxon>
        <taxon>Silicofilosea</taxon>
        <taxon>Euglyphida</taxon>
        <taxon>Paulinellidae</taxon>
        <taxon>Paulinella</taxon>
    </lineage>
</organism>
<evidence type="ECO:0000313" key="5">
    <source>
        <dbReference type="EMBL" id="AQX45011.1"/>
    </source>
</evidence>
<dbReference type="EMBL" id="KX897545">
    <property type="protein sequence ID" value="APP88244.1"/>
    <property type="molecule type" value="Genomic_DNA"/>
</dbReference>
<evidence type="ECO:0000313" key="6">
    <source>
        <dbReference type="EMBL" id="BBL86225.1"/>
    </source>
</evidence>
<dbReference type="CDD" id="cd09294">
    <property type="entry name" value="SmpB"/>
    <property type="match status" value="1"/>
</dbReference>
<dbReference type="InterPro" id="IPR000037">
    <property type="entry name" value="SsrA-bd_prot"/>
</dbReference>
<feature type="region of interest" description="Disordered" evidence="3">
    <location>
        <begin position="1"/>
        <end position="21"/>
    </location>
</feature>
<evidence type="ECO:0000313" key="4">
    <source>
        <dbReference type="EMBL" id="APP88244.1"/>
    </source>
</evidence>
<feature type="compositionally biased region" description="Low complexity" evidence="3">
    <location>
        <begin position="1"/>
        <end position="17"/>
    </location>
</feature>
<sequence>MTKQSSKKTSQASRSTSNKLLANNRLARHQYEIFETLETGIQLLGTEVKSIRSGKSNLRDGFCLIRNGEIQLHNVHISPHNHAGKYFNHDPLRIRKLLAHKKEIEKLKVSLEQKGLTLIPLTLYLKGSWIKLTIGLCKGRKLHDKRQEERRKQDIKDMRSALSRF</sequence>
<protein>
    <submittedName>
        <fullName evidence="4">SsrA-binding protein</fullName>
    </submittedName>
</protein>
<name>A0A1L5YC39_9EUKA</name>
<keyword evidence="4" id="KW-0934">Plastid</keyword>
<dbReference type="HAMAP" id="MF_00023">
    <property type="entry name" value="SmpB"/>
    <property type="match status" value="1"/>
</dbReference>
<dbReference type="GO" id="GO:0070930">
    <property type="term" value="P:trans-translation-dependent protein tagging"/>
    <property type="evidence" value="ECO:0007669"/>
    <property type="project" value="TreeGrafter"/>
</dbReference>
<evidence type="ECO:0000313" key="7">
    <source>
        <dbReference type="Proteomes" id="UP000503178"/>
    </source>
</evidence>
<dbReference type="SUPFAM" id="SSF74982">
    <property type="entry name" value="Small protein B (SmpB)"/>
    <property type="match status" value="1"/>
</dbReference>
<dbReference type="InterPro" id="IPR023620">
    <property type="entry name" value="SmpB"/>
</dbReference>
<dbReference type="EMBL" id="KY124271">
    <property type="protein sequence ID" value="AQX45011.1"/>
    <property type="molecule type" value="Genomic_DNA"/>
</dbReference>
<dbReference type="NCBIfam" id="NF003843">
    <property type="entry name" value="PRK05422.1"/>
    <property type="match status" value="1"/>
</dbReference>